<comment type="caution">
    <text evidence="2">The sequence shown here is derived from an EMBL/GenBank/DDBJ whole genome shotgun (WGS) entry which is preliminary data.</text>
</comment>
<dbReference type="AlphaFoldDB" id="A0A1Z5KH77"/>
<accession>A0A1Z5KH77</accession>
<sequence length="263" mass="29625">MRMLFFILGVCFAARSFAFSATSASSTCHAIANRSPCTAFAVPTKELTALSPPTSILFQDLQWKVTLPEKTTPWERLQYLGKRYWETLTQGSNEFTTQSAPLILPRTSGNSQLVLKAYLPAQFATEKHVIRMGFTTQTGPPLPLLETTRRKLKCEDDDEGNNLRTMALIFIWIDPQYRGLQWGIQAMQILRYIHFTMGADCTVIVANDKGSGRLVPWYEQQGFVQALELQDCLGSPNQIYGTAMVGRTLSKKPFNEMTLEYSC</sequence>
<feature type="signal peptide" evidence="1">
    <location>
        <begin position="1"/>
        <end position="18"/>
    </location>
</feature>
<name>A0A1Z5KH77_FISSO</name>
<evidence type="ECO:0000313" key="2">
    <source>
        <dbReference type="EMBL" id="GAX25619.1"/>
    </source>
</evidence>
<keyword evidence="3" id="KW-1185">Reference proteome</keyword>
<dbReference type="SUPFAM" id="SSF55729">
    <property type="entry name" value="Acyl-CoA N-acyltransferases (Nat)"/>
    <property type="match status" value="1"/>
</dbReference>
<reference evidence="2 3" key="1">
    <citation type="journal article" date="2015" name="Plant Cell">
        <title>Oil accumulation by the oleaginous diatom Fistulifera solaris as revealed by the genome and transcriptome.</title>
        <authorList>
            <person name="Tanaka T."/>
            <person name="Maeda Y."/>
            <person name="Veluchamy A."/>
            <person name="Tanaka M."/>
            <person name="Abida H."/>
            <person name="Marechal E."/>
            <person name="Bowler C."/>
            <person name="Muto M."/>
            <person name="Sunaga Y."/>
            <person name="Tanaka M."/>
            <person name="Yoshino T."/>
            <person name="Taniguchi T."/>
            <person name="Fukuda Y."/>
            <person name="Nemoto M."/>
            <person name="Matsumoto M."/>
            <person name="Wong P.S."/>
            <person name="Aburatani S."/>
            <person name="Fujibuchi W."/>
        </authorList>
    </citation>
    <scope>NUCLEOTIDE SEQUENCE [LARGE SCALE GENOMIC DNA]</scope>
    <source>
        <strain evidence="2 3">JPCC DA0580</strain>
    </source>
</reference>
<dbReference type="InterPro" id="IPR016181">
    <property type="entry name" value="Acyl_CoA_acyltransferase"/>
</dbReference>
<feature type="chain" id="PRO_5012622465" description="N-acetyltransferase domain-containing protein" evidence="1">
    <location>
        <begin position="19"/>
        <end position="263"/>
    </location>
</feature>
<dbReference type="EMBL" id="BDSP01000228">
    <property type="protein sequence ID" value="GAX25619.1"/>
    <property type="molecule type" value="Genomic_DNA"/>
</dbReference>
<protein>
    <recommendedName>
        <fullName evidence="4">N-acetyltransferase domain-containing protein</fullName>
    </recommendedName>
</protein>
<dbReference type="InParanoid" id="A0A1Z5KH77"/>
<proteinExistence type="predicted"/>
<organism evidence="2 3">
    <name type="scientific">Fistulifera solaris</name>
    <name type="common">Oleaginous diatom</name>
    <dbReference type="NCBI Taxonomy" id="1519565"/>
    <lineage>
        <taxon>Eukaryota</taxon>
        <taxon>Sar</taxon>
        <taxon>Stramenopiles</taxon>
        <taxon>Ochrophyta</taxon>
        <taxon>Bacillariophyta</taxon>
        <taxon>Bacillariophyceae</taxon>
        <taxon>Bacillariophycidae</taxon>
        <taxon>Naviculales</taxon>
        <taxon>Naviculaceae</taxon>
        <taxon>Fistulifera</taxon>
    </lineage>
</organism>
<dbReference type="OrthoDB" id="43192at2759"/>
<evidence type="ECO:0000256" key="1">
    <source>
        <dbReference type="SAM" id="SignalP"/>
    </source>
</evidence>
<gene>
    <name evidence="2" type="ORF">FisN_28Hh098</name>
</gene>
<dbReference type="Proteomes" id="UP000198406">
    <property type="component" value="Unassembled WGS sequence"/>
</dbReference>
<evidence type="ECO:0008006" key="4">
    <source>
        <dbReference type="Google" id="ProtNLM"/>
    </source>
</evidence>
<keyword evidence="1" id="KW-0732">Signal</keyword>
<evidence type="ECO:0000313" key="3">
    <source>
        <dbReference type="Proteomes" id="UP000198406"/>
    </source>
</evidence>